<dbReference type="Proteomes" id="UP000036403">
    <property type="component" value="Unassembled WGS sequence"/>
</dbReference>
<dbReference type="OrthoDB" id="8881719at2759"/>
<reference evidence="2 3" key="1">
    <citation type="submission" date="2015-04" db="EMBL/GenBank/DDBJ databases">
        <title>Lasius niger genome sequencing.</title>
        <authorList>
            <person name="Konorov E.A."/>
            <person name="Nikitin M.A."/>
            <person name="Kirill M.V."/>
            <person name="Chang P."/>
        </authorList>
    </citation>
    <scope>NUCLEOTIDE SEQUENCE [LARGE SCALE GENOMIC DNA]</scope>
    <source>
        <tissue evidence="2">Whole</tissue>
    </source>
</reference>
<accession>A0A0J7KRK8</accession>
<gene>
    <name evidence="2" type="ORF">RF55_7024</name>
</gene>
<dbReference type="AlphaFoldDB" id="A0A0J7KRK8"/>
<keyword evidence="3" id="KW-1185">Reference proteome</keyword>
<evidence type="ECO:0000313" key="3">
    <source>
        <dbReference type="Proteomes" id="UP000036403"/>
    </source>
</evidence>
<proteinExistence type="predicted"/>
<dbReference type="PaxDb" id="67767-A0A0J7KRK8"/>
<organism evidence="2 3">
    <name type="scientific">Lasius niger</name>
    <name type="common">Black garden ant</name>
    <dbReference type="NCBI Taxonomy" id="67767"/>
    <lineage>
        <taxon>Eukaryota</taxon>
        <taxon>Metazoa</taxon>
        <taxon>Ecdysozoa</taxon>
        <taxon>Arthropoda</taxon>
        <taxon>Hexapoda</taxon>
        <taxon>Insecta</taxon>
        <taxon>Pterygota</taxon>
        <taxon>Neoptera</taxon>
        <taxon>Endopterygota</taxon>
        <taxon>Hymenoptera</taxon>
        <taxon>Apocrita</taxon>
        <taxon>Aculeata</taxon>
        <taxon>Formicoidea</taxon>
        <taxon>Formicidae</taxon>
        <taxon>Formicinae</taxon>
        <taxon>Lasius</taxon>
        <taxon>Lasius</taxon>
    </lineage>
</organism>
<dbReference type="STRING" id="67767.A0A0J7KRK8"/>
<evidence type="ECO:0000313" key="2">
    <source>
        <dbReference type="EMBL" id="KMQ92931.1"/>
    </source>
</evidence>
<feature type="region of interest" description="Disordered" evidence="1">
    <location>
        <begin position="1"/>
        <end position="39"/>
    </location>
</feature>
<evidence type="ECO:0000256" key="1">
    <source>
        <dbReference type="SAM" id="MobiDB-lite"/>
    </source>
</evidence>
<dbReference type="EMBL" id="LBMM01003977">
    <property type="protein sequence ID" value="KMQ92931.1"/>
    <property type="molecule type" value="Genomic_DNA"/>
</dbReference>
<comment type="caution">
    <text evidence="2">The sequence shown here is derived from an EMBL/GenBank/DDBJ whole genome shotgun (WGS) entry which is preliminary data.</text>
</comment>
<protein>
    <submittedName>
        <fullName evidence="2">Zeta-sarcoglycan-like isoform x3 protein</fullName>
    </submittedName>
</protein>
<sequence>MKGLKTAMPIQGHSSREQQQQQQQQQQQHSSKSSSTHQGQRETTIYQLCACASGKLFLARPEGSCQADKSIC</sequence>
<feature type="compositionally biased region" description="Low complexity" evidence="1">
    <location>
        <begin position="11"/>
        <end position="38"/>
    </location>
</feature>
<name>A0A0J7KRK8_LASNI</name>